<feature type="region of interest" description="Disordered" evidence="1">
    <location>
        <begin position="268"/>
        <end position="287"/>
    </location>
</feature>
<feature type="compositionally biased region" description="Acidic residues" evidence="1">
    <location>
        <begin position="277"/>
        <end position="287"/>
    </location>
</feature>
<keyword evidence="4" id="KW-1185">Reference proteome</keyword>
<evidence type="ECO:0000256" key="1">
    <source>
        <dbReference type="SAM" id="MobiDB-lite"/>
    </source>
</evidence>
<dbReference type="HOGENOM" id="CLU_053354_1_0_1"/>
<reference evidence="3 4" key="1">
    <citation type="journal article" date="2011" name="Cell">
        <title>Insight into structure and assembly of the nuclear pore complex by utilizing the genome of a eukaryotic thermophile.</title>
        <authorList>
            <person name="Amlacher S."/>
            <person name="Sarges P."/>
            <person name="Flemming D."/>
            <person name="van Noort V."/>
            <person name="Kunze R."/>
            <person name="Devos D.P."/>
            <person name="Arumugam M."/>
            <person name="Bork P."/>
            <person name="Hurt E."/>
        </authorList>
    </citation>
    <scope>NUCLEOTIDE SEQUENCE [LARGE SCALE GENOMIC DNA]</scope>
    <source>
        <strain evidence="4">DSM 1495 / CBS 144.50 / IMI 039719</strain>
    </source>
</reference>
<name>G0S2Z0_CHATD</name>
<dbReference type="InterPro" id="IPR011008">
    <property type="entry name" value="Dimeric_a/b-barrel"/>
</dbReference>
<protein>
    <submittedName>
        <fullName evidence="3">Uncharacterized protein</fullName>
    </submittedName>
</protein>
<sequence>MKFEPLVSRNTVPRTYVHAKLSDTYFYSILRDNFPISTWLALGAITQSFLLFLFPAHLALAPALTLLLFRATCAVLATVRLLPNHQMDGVVPGKWTAQLPNKEGEVPGEVAERGLVVISLGARSNHPFGILGPGFKEVGDLMDAMLKELHERAEEFKFLGHTSFVSTERHTTNQVMSLCYFRTIEGLHAYAHSALHRKAWEWWNKITNTHPHLSIMHEAYYSPKKEWENIYVNSHPTGFADTNAFISVDGRPSLPIFDARMGRLRSHRGRLGRGDGTDNEEYGSEPY</sequence>
<dbReference type="InterPro" id="IPR025444">
    <property type="entry name" value="Monooxy_af470"/>
</dbReference>
<organism evidence="4">
    <name type="scientific">Chaetomium thermophilum (strain DSM 1495 / CBS 144.50 / IMI 039719)</name>
    <name type="common">Thermochaetoides thermophila</name>
    <dbReference type="NCBI Taxonomy" id="759272"/>
    <lineage>
        <taxon>Eukaryota</taxon>
        <taxon>Fungi</taxon>
        <taxon>Dikarya</taxon>
        <taxon>Ascomycota</taxon>
        <taxon>Pezizomycotina</taxon>
        <taxon>Sordariomycetes</taxon>
        <taxon>Sordariomycetidae</taxon>
        <taxon>Sordariales</taxon>
        <taxon>Chaetomiaceae</taxon>
        <taxon>Thermochaetoides</taxon>
    </lineage>
</organism>
<dbReference type="Pfam" id="PF13826">
    <property type="entry name" value="Monooxy_af470-like"/>
    <property type="match status" value="1"/>
</dbReference>
<dbReference type="EMBL" id="GL988040">
    <property type="protein sequence ID" value="EGS22373.1"/>
    <property type="molecule type" value="Genomic_DNA"/>
</dbReference>
<keyword evidence="2" id="KW-0812">Transmembrane</keyword>
<dbReference type="eggNOG" id="ENOG502S8K0">
    <property type="taxonomic scope" value="Eukaryota"/>
</dbReference>
<dbReference type="SUPFAM" id="SSF54909">
    <property type="entry name" value="Dimeric alpha+beta barrel"/>
    <property type="match status" value="1"/>
</dbReference>
<dbReference type="Proteomes" id="UP000008066">
    <property type="component" value="Unassembled WGS sequence"/>
</dbReference>
<dbReference type="GeneID" id="18255937"/>
<dbReference type="KEGG" id="cthr:CTHT_0018990"/>
<keyword evidence="2" id="KW-1133">Transmembrane helix</keyword>
<feature type="transmembrane region" description="Helical" evidence="2">
    <location>
        <begin position="36"/>
        <end position="54"/>
    </location>
</feature>
<dbReference type="OrthoDB" id="3202396at2759"/>
<evidence type="ECO:0000313" key="3">
    <source>
        <dbReference type="EMBL" id="EGS22373.1"/>
    </source>
</evidence>
<dbReference type="AlphaFoldDB" id="G0S2Z0"/>
<evidence type="ECO:0000313" key="4">
    <source>
        <dbReference type="Proteomes" id="UP000008066"/>
    </source>
</evidence>
<dbReference type="RefSeq" id="XP_006692392.1">
    <property type="nucleotide sequence ID" value="XM_006692329.1"/>
</dbReference>
<proteinExistence type="predicted"/>
<accession>G0S2Z0</accession>
<dbReference type="OMA" id="HPHLSIM"/>
<gene>
    <name evidence="3" type="ORF">CTHT_0018990</name>
</gene>
<keyword evidence="2" id="KW-0472">Membrane</keyword>
<evidence type="ECO:0000256" key="2">
    <source>
        <dbReference type="SAM" id="Phobius"/>
    </source>
</evidence>